<dbReference type="EMBL" id="BLAE01000013">
    <property type="protein sequence ID" value="GES09019.1"/>
    <property type="molecule type" value="Genomic_DNA"/>
</dbReference>
<dbReference type="InterPro" id="IPR057326">
    <property type="entry name" value="KR_dom"/>
</dbReference>
<dbReference type="PRINTS" id="PR00081">
    <property type="entry name" value="GDHRDH"/>
</dbReference>
<dbReference type="FunFam" id="3.40.50.720:FF:000084">
    <property type="entry name" value="Short-chain dehydrogenase reductase"/>
    <property type="match status" value="1"/>
</dbReference>
<name>A0A5M3WLH9_9ACTN</name>
<dbReference type="Proteomes" id="UP000331127">
    <property type="component" value="Unassembled WGS sequence"/>
</dbReference>
<keyword evidence="5" id="KW-1185">Reference proteome</keyword>
<dbReference type="InterPro" id="IPR020904">
    <property type="entry name" value="Sc_DH/Rdtase_CS"/>
</dbReference>
<organism evidence="4 5">
    <name type="scientific">Acrocarpospora macrocephala</name>
    <dbReference type="NCBI Taxonomy" id="150177"/>
    <lineage>
        <taxon>Bacteria</taxon>
        <taxon>Bacillati</taxon>
        <taxon>Actinomycetota</taxon>
        <taxon>Actinomycetes</taxon>
        <taxon>Streptosporangiales</taxon>
        <taxon>Streptosporangiaceae</taxon>
        <taxon>Acrocarpospora</taxon>
    </lineage>
</organism>
<dbReference type="SUPFAM" id="SSF51735">
    <property type="entry name" value="NAD(P)-binding Rossmann-fold domains"/>
    <property type="match status" value="1"/>
</dbReference>
<sequence>MAVVTGAGQGIGAAVARDLVEQGYRVAVVDLNGGEKVADSLGERGLAVEADVADEDSMAAARTRILDAFGRVDVLINNAAIFSTLEMKSFEDISVPEWDRVMAVNVRGVFVCCRTFSPDLRAAEHGRIINLSSGAVLLGRPGYLHYVASKAAVIGLTRSLARELGGSGVTVNAIAPGSTETEVPRATVTPADVAAIIAGQAIKRRQTSADLLGAMAFLAGTASGFVTGQTLVVDGGMTFN</sequence>
<dbReference type="InterPro" id="IPR002347">
    <property type="entry name" value="SDR_fam"/>
</dbReference>
<comment type="similarity">
    <text evidence="1">Belongs to the short-chain dehydrogenases/reductases (SDR) family.</text>
</comment>
<accession>A0A5M3WLH9</accession>
<dbReference type="AlphaFoldDB" id="A0A5M3WLH9"/>
<evidence type="ECO:0000313" key="5">
    <source>
        <dbReference type="Proteomes" id="UP000331127"/>
    </source>
</evidence>
<feature type="domain" description="Ketoreductase" evidence="3">
    <location>
        <begin position="2"/>
        <end position="177"/>
    </location>
</feature>
<dbReference type="PRINTS" id="PR00080">
    <property type="entry name" value="SDRFAMILY"/>
</dbReference>
<dbReference type="PANTHER" id="PTHR42760:SF133">
    <property type="entry name" value="3-OXOACYL-[ACYL-CARRIER-PROTEIN] REDUCTASE"/>
    <property type="match status" value="1"/>
</dbReference>
<gene>
    <name evidence="4" type="ORF">Amac_026150</name>
</gene>
<evidence type="ECO:0000256" key="1">
    <source>
        <dbReference type="ARBA" id="ARBA00006484"/>
    </source>
</evidence>
<dbReference type="GO" id="GO:0048038">
    <property type="term" value="F:quinone binding"/>
    <property type="evidence" value="ECO:0007669"/>
    <property type="project" value="TreeGrafter"/>
</dbReference>
<dbReference type="PROSITE" id="PS00061">
    <property type="entry name" value="ADH_SHORT"/>
    <property type="match status" value="1"/>
</dbReference>
<protein>
    <submittedName>
        <fullName evidence="4">3-oxoacyl-ACP reductase</fullName>
    </submittedName>
</protein>
<dbReference type="InterPro" id="IPR036291">
    <property type="entry name" value="NAD(P)-bd_dom_sf"/>
</dbReference>
<reference evidence="4 5" key="1">
    <citation type="submission" date="2019-10" db="EMBL/GenBank/DDBJ databases">
        <title>Whole genome shotgun sequence of Acrocarpospora macrocephala NBRC 16266.</title>
        <authorList>
            <person name="Ichikawa N."/>
            <person name="Kimura A."/>
            <person name="Kitahashi Y."/>
            <person name="Komaki H."/>
            <person name="Oguchi A."/>
        </authorList>
    </citation>
    <scope>NUCLEOTIDE SEQUENCE [LARGE SCALE GENOMIC DNA]</scope>
    <source>
        <strain evidence="4 5">NBRC 16266</strain>
    </source>
</reference>
<dbReference type="SMART" id="SM00822">
    <property type="entry name" value="PKS_KR"/>
    <property type="match status" value="1"/>
</dbReference>
<dbReference type="RefSeq" id="WP_218041045.1">
    <property type="nucleotide sequence ID" value="NZ_BLAE01000013.1"/>
</dbReference>
<keyword evidence="2" id="KW-0560">Oxidoreductase</keyword>
<dbReference type="CDD" id="cd05233">
    <property type="entry name" value="SDR_c"/>
    <property type="match status" value="1"/>
</dbReference>
<dbReference type="Gene3D" id="3.40.50.720">
    <property type="entry name" value="NAD(P)-binding Rossmann-like Domain"/>
    <property type="match status" value="1"/>
</dbReference>
<evidence type="ECO:0000256" key="2">
    <source>
        <dbReference type="ARBA" id="ARBA00023002"/>
    </source>
</evidence>
<dbReference type="PANTHER" id="PTHR42760">
    <property type="entry name" value="SHORT-CHAIN DEHYDROGENASES/REDUCTASES FAMILY MEMBER"/>
    <property type="match status" value="1"/>
</dbReference>
<evidence type="ECO:0000259" key="3">
    <source>
        <dbReference type="SMART" id="SM00822"/>
    </source>
</evidence>
<evidence type="ECO:0000313" key="4">
    <source>
        <dbReference type="EMBL" id="GES09019.1"/>
    </source>
</evidence>
<dbReference type="GO" id="GO:0016616">
    <property type="term" value="F:oxidoreductase activity, acting on the CH-OH group of donors, NAD or NADP as acceptor"/>
    <property type="evidence" value="ECO:0007669"/>
    <property type="project" value="TreeGrafter"/>
</dbReference>
<proteinExistence type="inferred from homology"/>
<dbReference type="Pfam" id="PF13561">
    <property type="entry name" value="adh_short_C2"/>
    <property type="match status" value="1"/>
</dbReference>
<dbReference type="GO" id="GO:0006633">
    <property type="term" value="P:fatty acid biosynthetic process"/>
    <property type="evidence" value="ECO:0007669"/>
    <property type="project" value="TreeGrafter"/>
</dbReference>
<comment type="caution">
    <text evidence="4">The sequence shown here is derived from an EMBL/GenBank/DDBJ whole genome shotgun (WGS) entry which is preliminary data.</text>
</comment>